<sequence>MSDLSYILDAFETPPPYCGFYGVRSDSRSVAAIRSSGLRTDDGGGTIRHARRWNGHPSRTATGQPR</sequence>
<gene>
    <name evidence="2" type="ORF">DS837_05700</name>
</gene>
<protein>
    <submittedName>
        <fullName evidence="2">Uncharacterized protein</fullName>
    </submittedName>
</protein>
<feature type="compositionally biased region" description="Polar residues" evidence="1">
    <location>
        <begin position="57"/>
        <end position="66"/>
    </location>
</feature>
<feature type="region of interest" description="Disordered" evidence="1">
    <location>
        <begin position="36"/>
        <end position="66"/>
    </location>
</feature>
<organism evidence="2 3">
    <name type="scientific">Azospirillum brasilense</name>
    <dbReference type="NCBI Taxonomy" id="192"/>
    <lineage>
        <taxon>Bacteria</taxon>
        <taxon>Pseudomonadati</taxon>
        <taxon>Pseudomonadota</taxon>
        <taxon>Alphaproteobacteria</taxon>
        <taxon>Rhodospirillales</taxon>
        <taxon>Azospirillaceae</taxon>
        <taxon>Azospirillum</taxon>
    </lineage>
</organism>
<name>A0A6L3B546_AZOBR</name>
<proteinExistence type="predicted"/>
<evidence type="ECO:0000313" key="2">
    <source>
        <dbReference type="EMBL" id="KAA0687697.1"/>
    </source>
</evidence>
<evidence type="ECO:0000313" key="3">
    <source>
        <dbReference type="Proteomes" id="UP000476837"/>
    </source>
</evidence>
<reference evidence="2 3" key="1">
    <citation type="submission" date="2018-07" db="EMBL/GenBank/DDBJ databases">
        <title>Genome sequence of Roseomonas fauriae ATCC 49958.</title>
        <authorList>
            <person name="Sant'Anna F.H."/>
            <person name="Baldani J.I."/>
            <person name="Zilli J.E."/>
            <person name="Reis V.M."/>
            <person name="Hartmann A."/>
            <person name="Cruz L."/>
            <person name="de Souza E.M."/>
            <person name="de Oliveira Pedrosa F."/>
            <person name="Passaglia L.M.P."/>
        </authorList>
    </citation>
    <scope>NUCLEOTIDE SEQUENCE [LARGE SCALE GENOMIC DNA]</scope>
    <source>
        <strain evidence="2 3">ATCC 49958</strain>
    </source>
</reference>
<dbReference type="AlphaFoldDB" id="A0A6L3B546"/>
<comment type="caution">
    <text evidence="2">The sequence shown here is derived from an EMBL/GenBank/DDBJ whole genome shotgun (WGS) entry which is preliminary data.</text>
</comment>
<dbReference type="EMBL" id="QOKV01000002">
    <property type="protein sequence ID" value="KAA0687697.1"/>
    <property type="molecule type" value="Genomic_DNA"/>
</dbReference>
<evidence type="ECO:0000256" key="1">
    <source>
        <dbReference type="SAM" id="MobiDB-lite"/>
    </source>
</evidence>
<dbReference type="Proteomes" id="UP000476837">
    <property type="component" value="Unassembled WGS sequence"/>
</dbReference>
<accession>A0A6L3B546</accession>